<evidence type="ECO:0000256" key="1">
    <source>
        <dbReference type="ARBA" id="ARBA00004651"/>
    </source>
</evidence>
<dbReference type="Pfam" id="PF00005">
    <property type="entry name" value="ABC_tran"/>
    <property type="match status" value="1"/>
</dbReference>
<evidence type="ECO:0000256" key="8">
    <source>
        <dbReference type="ARBA" id="ARBA00023136"/>
    </source>
</evidence>
<organism evidence="11 12">
    <name type="scientific">Teichococcus aerophilus</name>
    <dbReference type="NCBI Taxonomy" id="1224513"/>
    <lineage>
        <taxon>Bacteria</taxon>
        <taxon>Pseudomonadati</taxon>
        <taxon>Pseudomonadota</taxon>
        <taxon>Alphaproteobacteria</taxon>
        <taxon>Acetobacterales</taxon>
        <taxon>Roseomonadaceae</taxon>
        <taxon>Roseomonas</taxon>
    </lineage>
</organism>
<dbReference type="InterPro" id="IPR003593">
    <property type="entry name" value="AAA+_ATPase"/>
</dbReference>
<name>A0ABR7RPD1_9PROT</name>
<feature type="transmembrane region" description="Helical" evidence="9">
    <location>
        <begin position="111"/>
        <end position="128"/>
    </location>
</feature>
<evidence type="ECO:0000259" key="10">
    <source>
        <dbReference type="PROSITE" id="PS50893"/>
    </source>
</evidence>
<dbReference type="CDD" id="cd03219">
    <property type="entry name" value="ABC_Mj1267_LivG_branched"/>
    <property type="match status" value="1"/>
</dbReference>
<protein>
    <submittedName>
        <fullName evidence="11">Branched-chain amino acid ABC transporter ATP-binding protein/permease</fullName>
    </submittedName>
</protein>
<proteinExistence type="predicted"/>
<feature type="transmembrane region" description="Helical" evidence="9">
    <location>
        <begin position="33"/>
        <end position="55"/>
    </location>
</feature>
<evidence type="ECO:0000313" key="12">
    <source>
        <dbReference type="Proteomes" id="UP000626026"/>
    </source>
</evidence>
<keyword evidence="5" id="KW-0547">Nucleotide-binding</keyword>
<evidence type="ECO:0000256" key="3">
    <source>
        <dbReference type="ARBA" id="ARBA00022475"/>
    </source>
</evidence>
<keyword evidence="8 9" id="KW-0472">Membrane</keyword>
<evidence type="ECO:0000313" key="11">
    <source>
        <dbReference type="EMBL" id="MBC9208238.1"/>
    </source>
</evidence>
<dbReference type="SMART" id="SM00382">
    <property type="entry name" value="AAA"/>
    <property type="match status" value="1"/>
</dbReference>
<dbReference type="PROSITE" id="PS00211">
    <property type="entry name" value="ABC_TRANSPORTER_1"/>
    <property type="match status" value="1"/>
</dbReference>
<dbReference type="PANTHER" id="PTHR45772:SF2">
    <property type="entry name" value="ABC TRANSPORTER ATP-BINDING PROTEIN"/>
    <property type="match status" value="1"/>
</dbReference>
<sequence length="596" mass="63288">MSAAHRAVALLLLALAILAPLLPGFPPFWVTLLSYIGLSALVALGLVVLVGVAGLTSFGQAMFVGFGAYTTAILTTRYGFSPWATLPVALVVSGLLAWGIGAITLRLKGHYLAIATIAWNVSFFYLAGNLDFFQRNDGISGIPAITLFGIDFARSMNFYWLVLACVVLAILLTRNLLDSRAGRAVRALRGGALAAESFGVNTFNARVLAFVYAGVLAGLSGWLYAHLQRAVNPSPFGINMSIDYLLMAVAGGVHNIGGALLGAAIVTLLRDQLQTLLPWLLNAQGNFETIVFGGLLILILQFSPQGLWPHLMKLVSRLLPRPAEAPVPPISEAPPLPLRAQPARGAEVLRASELRKQFGGLVAVDNVGFTLNAGEVVGLIGPNGAGKSTTFNLLTGVLAATKGNVAFLGEEICGSTARHIATRGVARTFQHVKLVRGMSVLDNVALGAHLRGAAGPLSAALHLDRAEEARIFALAWQQLHRVGLAQCAHLVADDLSLGQQRLVEIARALCLDPVLLLLDEPAAGLRHLEKAALARLLDRLRQDGMTILLVEHDMDFVMNLTDRLVVMNFGAELAQGRPKDIQGNPAVIDAYLGTAA</sequence>
<comment type="subcellular location">
    <subcellularLocation>
        <location evidence="1">Cell membrane</location>
        <topology evidence="1">Multi-pass membrane protein</topology>
    </subcellularLocation>
</comment>
<keyword evidence="2" id="KW-0813">Transport</keyword>
<dbReference type="CDD" id="cd06581">
    <property type="entry name" value="TM_PBP1_LivM_like"/>
    <property type="match status" value="1"/>
</dbReference>
<dbReference type="InterPro" id="IPR027417">
    <property type="entry name" value="P-loop_NTPase"/>
</dbReference>
<keyword evidence="12" id="KW-1185">Reference proteome</keyword>
<dbReference type="InterPro" id="IPR001851">
    <property type="entry name" value="ABC_transp_permease"/>
</dbReference>
<evidence type="ECO:0000256" key="4">
    <source>
        <dbReference type="ARBA" id="ARBA00022692"/>
    </source>
</evidence>
<dbReference type="EMBL" id="JACTVA010000028">
    <property type="protein sequence ID" value="MBC9208238.1"/>
    <property type="molecule type" value="Genomic_DNA"/>
</dbReference>
<keyword evidence="7 9" id="KW-1133">Transmembrane helix</keyword>
<feature type="transmembrane region" description="Helical" evidence="9">
    <location>
        <begin position="86"/>
        <end position="104"/>
    </location>
</feature>
<dbReference type="Pfam" id="PF12399">
    <property type="entry name" value="BCA_ABC_TP_C"/>
    <property type="match status" value="1"/>
</dbReference>
<gene>
    <name evidence="11" type="ORF">IBL26_15445</name>
</gene>
<keyword evidence="6 11" id="KW-0067">ATP-binding</keyword>
<dbReference type="Gene3D" id="3.40.50.300">
    <property type="entry name" value="P-loop containing nucleotide triphosphate hydrolases"/>
    <property type="match status" value="1"/>
</dbReference>
<dbReference type="SUPFAM" id="SSF52540">
    <property type="entry name" value="P-loop containing nucleoside triphosphate hydrolases"/>
    <property type="match status" value="1"/>
</dbReference>
<feature type="transmembrane region" description="Helical" evidence="9">
    <location>
        <begin position="62"/>
        <end position="80"/>
    </location>
</feature>
<evidence type="ECO:0000256" key="2">
    <source>
        <dbReference type="ARBA" id="ARBA00022448"/>
    </source>
</evidence>
<comment type="caution">
    <text evidence="11">The sequence shown here is derived from an EMBL/GenBank/DDBJ whole genome shotgun (WGS) entry which is preliminary data.</text>
</comment>
<evidence type="ECO:0000256" key="5">
    <source>
        <dbReference type="ARBA" id="ARBA00022741"/>
    </source>
</evidence>
<keyword evidence="3" id="KW-1003">Cell membrane</keyword>
<dbReference type="Pfam" id="PF02653">
    <property type="entry name" value="BPD_transp_2"/>
    <property type="match status" value="1"/>
</dbReference>
<evidence type="ECO:0000256" key="9">
    <source>
        <dbReference type="SAM" id="Phobius"/>
    </source>
</evidence>
<dbReference type="InterPro" id="IPR051120">
    <property type="entry name" value="ABC_AA/LPS_Transport"/>
</dbReference>
<dbReference type="GO" id="GO:0005524">
    <property type="term" value="F:ATP binding"/>
    <property type="evidence" value="ECO:0007669"/>
    <property type="project" value="UniProtKB-KW"/>
</dbReference>
<evidence type="ECO:0000256" key="6">
    <source>
        <dbReference type="ARBA" id="ARBA00022840"/>
    </source>
</evidence>
<feature type="transmembrane region" description="Helical" evidence="9">
    <location>
        <begin position="245"/>
        <end position="269"/>
    </location>
</feature>
<keyword evidence="4 9" id="KW-0812">Transmembrane</keyword>
<accession>A0ABR7RPD1</accession>
<dbReference type="InterPro" id="IPR003439">
    <property type="entry name" value="ABC_transporter-like_ATP-bd"/>
</dbReference>
<dbReference type="Proteomes" id="UP000626026">
    <property type="component" value="Unassembled WGS sequence"/>
</dbReference>
<dbReference type="PANTHER" id="PTHR45772">
    <property type="entry name" value="CONSERVED COMPONENT OF ABC TRANSPORTER FOR NATURAL AMINO ACIDS-RELATED"/>
    <property type="match status" value="1"/>
</dbReference>
<feature type="transmembrane region" description="Helical" evidence="9">
    <location>
        <begin position="158"/>
        <end position="177"/>
    </location>
</feature>
<feature type="transmembrane region" description="Helical" evidence="9">
    <location>
        <begin position="290"/>
        <end position="308"/>
    </location>
</feature>
<dbReference type="PROSITE" id="PS50893">
    <property type="entry name" value="ABC_TRANSPORTER_2"/>
    <property type="match status" value="1"/>
</dbReference>
<dbReference type="InterPro" id="IPR043428">
    <property type="entry name" value="LivM-like"/>
</dbReference>
<dbReference type="InterPro" id="IPR017871">
    <property type="entry name" value="ABC_transporter-like_CS"/>
</dbReference>
<feature type="domain" description="ABC transporter" evidence="10">
    <location>
        <begin position="349"/>
        <end position="594"/>
    </location>
</feature>
<feature type="transmembrane region" description="Helical" evidence="9">
    <location>
        <begin position="207"/>
        <end position="225"/>
    </location>
</feature>
<evidence type="ECO:0000256" key="7">
    <source>
        <dbReference type="ARBA" id="ARBA00022989"/>
    </source>
</evidence>
<reference evidence="11 12" key="1">
    <citation type="journal article" date="2013" name="Int. J. Syst. Evol. Microbiol.">
        <title>Roseomonas aerophila sp. nov., isolated from air.</title>
        <authorList>
            <person name="Kim S.J."/>
            <person name="Weon H.Y."/>
            <person name="Ahn J.H."/>
            <person name="Hong S.B."/>
            <person name="Seok S.J."/>
            <person name="Whang K.S."/>
            <person name="Kwon S.W."/>
        </authorList>
    </citation>
    <scope>NUCLEOTIDE SEQUENCE [LARGE SCALE GENOMIC DNA]</scope>
    <source>
        <strain evidence="11 12">NBRC 108923</strain>
    </source>
</reference>
<dbReference type="InterPro" id="IPR032823">
    <property type="entry name" value="BCA_ABC_TP_C"/>
</dbReference>